<evidence type="ECO:0000256" key="6">
    <source>
        <dbReference type="ARBA" id="ARBA00022927"/>
    </source>
</evidence>
<keyword evidence="3" id="KW-1003">Cell membrane</keyword>
<dbReference type="Proteomes" id="UP000281647">
    <property type="component" value="Unassembled WGS sequence"/>
</dbReference>
<evidence type="ECO:0000259" key="10">
    <source>
        <dbReference type="PROSITE" id="PS50928"/>
    </source>
</evidence>
<feature type="transmembrane region" description="Helical" evidence="9">
    <location>
        <begin position="259"/>
        <end position="281"/>
    </location>
</feature>
<organism evidence="11 12">
    <name type="scientific">Borborobacter arsenicus</name>
    <dbReference type="NCBI Taxonomy" id="1851146"/>
    <lineage>
        <taxon>Bacteria</taxon>
        <taxon>Pseudomonadati</taxon>
        <taxon>Pseudomonadota</taxon>
        <taxon>Alphaproteobacteria</taxon>
        <taxon>Hyphomicrobiales</taxon>
        <taxon>Phyllobacteriaceae</taxon>
        <taxon>Borborobacter</taxon>
    </lineage>
</organism>
<evidence type="ECO:0000313" key="11">
    <source>
        <dbReference type="EMBL" id="RUM99535.1"/>
    </source>
</evidence>
<dbReference type="SUPFAM" id="SSF161098">
    <property type="entry name" value="MetI-like"/>
    <property type="match status" value="1"/>
</dbReference>
<sequence>MNAGVSSSQPMSAPRAPSAGREAWRMFSRNGSAVAGLVILLIILFTALAGPALYGVDPFAIVSGPLLPPGDPDAPLGTDGIGRDILAGMLVGAKASLIVGATAAALTMVIGISVGAIAGFYGGRIGQALMRVTEFFQVLPALLLAMTIITLFSPTLTTVAVAIGIVSWTSVARLTRAEFLRIRNLEYVQAARAMGARNRRIIWLVILPAALPPLIVTATLTVGIAILFESGLSFLGLSDPNVMSWGVIIGQNRDYMLSAWWAVTIPGIAIFATVLSVSLIGDGLNEAFNPKLRER</sequence>
<feature type="transmembrane region" description="Helical" evidence="9">
    <location>
        <begin position="97"/>
        <end position="123"/>
    </location>
</feature>
<evidence type="ECO:0000256" key="3">
    <source>
        <dbReference type="ARBA" id="ARBA00022475"/>
    </source>
</evidence>
<dbReference type="GO" id="GO:0015833">
    <property type="term" value="P:peptide transport"/>
    <property type="evidence" value="ECO:0007669"/>
    <property type="project" value="UniProtKB-KW"/>
</dbReference>
<feature type="domain" description="ABC transmembrane type-1" evidence="10">
    <location>
        <begin position="93"/>
        <end position="281"/>
    </location>
</feature>
<dbReference type="EMBL" id="RKST01000001">
    <property type="protein sequence ID" value="RUM99535.1"/>
    <property type="molecule type" value="Genomic_DNA"/>
</dbReference>
<keyword evidence="7 9" id="KW-1133">Transmembrane helix</keyword>
<dbReference type="CDD" id="cd06261">
    <property type="entry name" value="TM_PBP2"/>
    <property type="match status" value="1"/>
</dbReference>
<gene>
    <name evidence="11" type="ORF">EET67_01125</name>
</gene>
<feature type="transmembrane region" description="Helical" evidence="9">
    <location>
        <begin position="135"/>
        <end position="152"/>
    </location>
</feature>
<dbReference type="InterPro" id="IPR050366">
    <property type="entry name" value="BP-dependent_transpt_permease"/>
</dbReference>
<dbReference type="OrthoDB" id="9766870at2"/>
<keyword evidence="8 9" id="KW-0472">Membrane</keyword>
<comment type="caution">
    <text evidence="11">The sequence shown here is derived from an EMBL/GenBank/DDBJ whole genome shotgun (WGS) entry which is preliminary data.</text>
</comment>
<dbReference type="InterPro" id="IPR025966">
    <property type="entry name" value="OppC_N"/>
</dbReference>
<feature type="transmembrane region" description="Helical" evidence="9">
    <location>
        <begin position="33"/>
        <end position="54"/>
    </location>
</feature>
<dbReference type="GO" id="GO:0015031">
    <property type="term" value="P:protein transport"/>
    <property type="evidence" value="ECO:0007669"/>
    <property type="project" value="UniProtKB-KW"/>
</dbReference>
<feature type="transmembrane region" description="Helical" evidence="9">
    <location>
        <begin position="201"/>
        <end position="228"/>
    </location>
</feature>
<dbReference type="AlphaFoldDB" id="A0A432VBM0"/>
<dbReference type="GO" id="GO:0005886">
    <property type="term" value="C:plasma membrane"/>
    <property type="evidence" value="ECO:0007669"/>
    <property type="project" value="UniProtKB-SubCell"/>
</dbReference>
<dbReference type="RefSeq" id="WP_128625775.1">
    <property type="nucleotide sequence ID" value="NZ_RKST01000001.1"/>
</dbReference>
<evidence type="ECO:0000256" key="1">
    <source>
        <dbReference type="ARBA" id="ARBA00004651"/>
    </source>
</evidence>
<evidence type="ECO:0000256" key="4">
    <source>
        <dbReference type="ARBA" id="ARBA00022692"/>
    </source>
</evidence>
<dbReference type="InterPro" id="IPR000515">
    <property type="entry name" value="MetI-like"/>
</dbReference>
<reference evidence="11 12" key="1">
    <citation type="submission" date="2018-11" db="EMBL/GenBank/DDBJ databases">
        <title>Pseudaminobacter arsenicus sp. nov., an arsenic-resistant bacterium isolated from arsenic-rich aquifers.</title>
        <authorList>
            <person name="Mu Y."/>
        </authorList>
    </citation>
    <scope>NUCLEOTIDE SEQUENCE [LARGE SCALE GENOMIC DNA]</scope>
    <source>
        <strain evidence="11 12">CB3</strain>
    </source>
</reference>
<dbReference type="PANTHER" id="PTHR43386:SF1">
    <property type="entry name" value="D,D-DIPEPTIDE TRANSPORT SYSTEM PERMEASE PROTEIN DDPC-RELATED"/>
    <property type="match status" value="1"/>
</dbReference>
<comment type="similarity">
    <text evidence="9">Belongs to the binding-protein-dependent transport system permease family.</text>
</comment>
<keyword evidence="2 9" id="KW-0813">Transport</keyword>
<dbReference type="PANTHER" id="PTHR43386">
    <property type="entry name" value="OLIGOPEPTIDE TRANSPORT SYSTEM PERMEASE PROTEIN APPC"/>
    <property type="match status" value="1"/>
</dbReference>
<comment type="subcellular location">
    <subcellularLocation>
        <location evidence="1 9">Cell membrane</location>
        <topology evidence="1 9">Multi-pass membrane protein</topology>
    </subcellularLocation>
</comment>
<dbReference type="PROSITE" id="PS50928">
    <property type="entry name" value="ABC_TM1"/>
    <property type="match status" value="1"/>
</dbReference>
<feature type="transmembrane region" description="Helical" evidence="9">
    <location>
        <begin position="158"/>
        <end position="175"/>
    </location>
</feature>
<evidence type="ECO:0000256" key="8">
    <source>
        <dbReference type="ARBA" id="ARBA00023136"/>
    </source>
</evidence>
<name>A0A432VBM0_9HYPH</name>
<keyword evidence="12" id="KW-1185">Reference proteome</keyword>
<protein>
    <submittedName>
        <fullName evidence="11">ABC transporter permease</fullName>
    </submittedName>
</protein>
<dbReference type="GO" id="GO:0055085">
    <property type="term" value="P:transmembrane transport"/>
    <property type="evidence" value="ECO:0007669"/>
    <property type="project" value="InterPro"/>
</dbReference>
<proteinExistence type="inferred from homology"/>
<accession>A0A432VBM0</accession>
<evidence type="ECO:0000256" key="9">
    <source>
        <dbReference type="RuleBase" id="RU363032"/>
    </source>
</evidence>
<dbReference type="InterPro" id="IPR035906">
    <property type="entry name" value="MetI-like_sf"/>
</dbReference>
<evidence type="ECO:0000256" key="5">
    <source>
        <dbReference type="ARBA" id="ARBA00022856"/>
    </source>
</evidence>
<keyword evidence="6" id="KW-0653">Protein transport</keyword>
<evidence type="ECO:0000256" key="7">
    <source>
        <dbReference type="ARBA" id="ARBA00022989"/>
    </source>
</evidence>
<dbReference type="Gene3D" id="1.10.3720.10">
    <property type="entry name" value="MetI-like"/>
    <property type="match status" value="1"/>
</dbReference>
<evidence type="ECO:0000256" key="2">
    <source>
        <dbReference type="ARBA" id="ARBA00022448"/>
    </source>
</evidence>
<dbReference type="Pfam" id="PF12911">
    <property type="entry name" value="OppC_N"/>
    <property type="match status" value="1"/>
</dbReference>
<keyword evidence="5" id="KW-0571">Peptide transport</keyword>
<evidence type="ECO:0000313" key="12">
    <source>
        <dbReference type="Proteomes" id="UP000281647"/>
    </source>
</evidence>
<dbReference type="Pfam" id="PF00528">
    <property type="entry name" value="BPD_transp_1"/>
    <property type="match status" value="1"/>
</dbReference>
<keyword evidence="4 9" id="KW-0812">Transmembrane</keyword>